<name>A0ABZ2MBA1_9BACT</name>
<gene>
    <name evidence="5" type="ORF">LZC94_21380</name>
</gene>
<dbReference type="Pfam" id="PF02036">
    <property type="entry name" value="SCP2"/>
    <property type="match status" value="1"/>
</dbReference>
<dbReference type="PANTHER" id="PTHR12461:SF43">
    <property type="entry name" value="HSPB1-ASSOCIATED PROTEIN 1"/>
    <property type="match status" value="1"/>
</dbReference>
<dbReference type="SUPFAM" id="SSF51197">
    <property type="entry name" value="Clavaminate synthase-like"/>
    <property type="match status" value="1"/>
</dbReference>
<dbReference type="RefSeq" id="WP_394829359.1">
    <property type="nucleotide sequence ID" value="NZ_CP089984.1"/>
</dbReference>
<dbReference type="Pfam" id="PF13621">
    <property type="entry name" value="Cupin_8"/>
    <property type="match status" value="1"/>
</dbReference>
<evidence type="ECO:0000313" key="5">
    <source>
        <dbReference type="EMBL" id="WXB19764.1"/>
    </source>
</evidence>
<dbReference type="Gene3D" id="3.30.1050.10">
    <property type="entry name" value="SCP2 sterol-binding domain"/>
    <property type="match status" value="1"/>
</dbReference>
<reference evidence="5 6" key="1">
    <citation type="submission" date="2021-12" db="EMBL/GenBank/DDBJ databases">
        <title>Discovery of the Pendulisporaceae a myxobacterial family with distinct sporulation behavior and unique specialized metabolism.</title>
        <authorList>
            <person name="Garcia R."/>
            <person name="Popoff A."/>
            <person name="Bader C.D."/>
            <person name="Loehr J."/>
            <person name="Walesch S."/>
            <person name="Walt C."/>
            <person name="Boldt J."/>
            <person name="Bunk B."/>
            <person name="Haeckl F.J.F.P.J."/>
            <person name="Gunesch A.P."/>
            <person name="Birkelbach J."/>
            <person name="Nuebel U."/>
            <person name="Pietschmann T."/>
            <person name="Bach T."/>
            <person name="Mueller R."/>
        </authorList>
    </citation>
    <scope>NUCLEOTIDE SEQUENCE [LARGE SCALE GENOMIC DNA]</scope>
    <source>
        <strain evidence="5 6">MSr11954</strain>
    </source>
</reference>
<dbReference type="InterPro" id="IPR003347">
    <property type="entry name" value="JmjC_dom"/>
</dbReference>
<dbReference type="EMBL" id="CP089984">
    <property type="protein sequence ID" value="WXB19764.1"/>
    <property type="molecule type" value="Genomic_DNA"/>
</dbReference>
<dbReference type="Proteomes" id="UP001370348">
    <property type="component" value="Chromosome"/>
</dbReference>
<dbReference type="InterPro" id="IPR036527">
    <property type="entry name" value="SCP2_sterol-bd_dom_sf"/>
</dbReference>
<dbReference type="PROSITE" id="PS51184">
    <property type="entry name" value="JMJC"/>
    <property type="match status" value="1"/>
</dbReference>
<dbReference type="InterPro" id="IPR041667">
    <property type="entry name" value="Cupin_8"/>
</dbReference>
<dbReference type="PANTHER" id="PTHR12461">
    <property type="entry name" value="HYPOXIA-INDUCIBLE FACTOR 1 ALPHA INHIBITOR-RELATED"/>
    <property type="match status" value="1"/>
</dbReference>
<accession>A0ABZ2MBA1</accession>
<organism evidence="5 6">
    <name type="scientific">Pendulispora albinea</name>
    <dbReference type="NCBI Taxonomy" id="2741071"/>
    <lineage>
        <taxon>Bacteria</taxon>
        <taxon>Pseudomonadati</taxon>
        <taxon>Myxococcota</taxon>
        <taxon>Myxococcia</taxon>
        <taxon>Myxococcales</taxon>
        <taxon>Sorangiineae</taxon>
        <taxon>Pendulisporaceae</taxon>
        <taxon>Pendulispora</taxon>
    </lineage>
</organism>
<comment type="function">
    <text evidence="3">May play a role in cellular stress response.</text>
</comment>
<proteinExistence type="predicted"/>
<protein>
    <submittedName>
        <fullName evidence="5">Cupin-like domain-containing protein</fullName>
    </submittedName>
</protein>
<evidence type="ECO:0000259" key="4">
    <source>
        <dbReference type="PROSITE" id="PS51184"/>
    </source>
</evidence>
<comment type="subcellular location">
    <subcellularLocation>
        <location evidence="1">Cytoplasm</location>
    </subcellularLocation>
</comment>
<evidence type="ECO:0000256" key="2">
    <source>
        <dbReference type="ARBA" id="ARBA00022490"/>
    </source>
</evidence>
<evidence type="ECO:0000256" key="3">
    <source>
        <dbReference type="ARBA" id="ARBA00037342"/>
    </source>
</evidence>
<dbReference type="SUPFAM" id="SSF55718">
    <property type="entry name" value="SCP-like"/>
    <property type="match status" value="1"/>
</dbReference>
<feature type="domain" description="JmjC" evidence="4">
    <location>
        <begin position="209"/>
        <end position="359"/>
    </location>
</feature>
<keyword evidence="2" id="KW-0963">Cytoplasm</keyword>
<sequence length="359" mass="40280">MYASRSPNNKRYTSFDDVLARFPQPARDGMPDGVIHLGFEDREPCDIAVESGVARVVPSGENEARASVRCSSGTFLELVSYRADFRTLVQDGRLAVEGDLSFALGIYSLLLKTNSEAIEYFRTVDTMPRGEPLREVPRVRRPTRGQVLDVLARNTPLIAAGMMEDWRALQWTPERVASEYGDTTVVLERQVSISMRELVARMCDVSPNTDRPPYVNGCQLPDAMFPDVQPSPWFSPRDFLPPQLWMGAAARENPSTWLHRDGGPVFLGQVFGRKRVVLFCPDQTPYMYSASVSLNTELIDPDHFDRARYPLLARAVRTECIIEPGDILVLPLGWYHCVWALSPNISVAHVFANNATWSG</sequence>
<keyword evidence="6" id="KW-1185">Reference proteome</keyword>
<dbReference type="Gene3D" id="2.60.120.650">
    <property type="entry name" value="Cupin"/>
    <property type="match status" value="1"/>
</dbReference>
<evidence type="ECO:0000313" key="6">
    <source>
        <dbReference type="Proteomes" id="UP001370348"/>
    </source>
</evidence>
<dbReference type="InterPro" id="IPR003033">
    <property type="entry name" value="SCP2_sterol-bd_dom"/>
</dbReference>
<evidence type="ECO:0000256" key="1">
    <source>
        <dbReference type="ARBA" id="ARBA00004496"/>
    </source>
</evidence>